<reference evidence="1 2" key="1">
    <citation type="submission" date="2024-03" db="EMBL/GenBank/DDBJ databases">
        <title>Human intestinal bacterial collection.</title>
        <authorList>
            <person name="Pauvert C."/>
            <person name="Hitch T.C.A."/>
            <person name="Clavel T."/>
        </authorList>
    </citation>
    <scope>NUCLEOTIDE SEQUENCE [LARGE SCALE GENOMIC DNA]</scope>
    <source>
        <strain evidence="1 2">CLA-AA-H192</strain>
    </source>
</reference>
<dbReference type="Proteomes" id="UP001491552">
    <property type="component" value="Unassembled WGS sequence"/>
</dbReference>
<evidence type="ECO:0000313" key="1">
    <source>
        <dbReference type="EMBL" id="MEQ2510325.1"/>
    </source>
</evidence>
<dbReference type="EMBL" id="JBBMFF010000145">
    <property type="protein sequence ID" value="MEQ2510325.1"/>
    <property type="molecule type" value="Genomic_DNA"/>
</dbReference>
<accession>A0ABV1G4J5</accession>
<organism evidence="1 2">
    <name type="scientific">Faecousia intestinalis</name>
    <dbReference type="NCBI Taxonomy" id="3133167"/>
    <lineage>
        <taxon>Bacteria</taxon>
        <taxon>Bacillati</taxon>
        <taxon>Bacillota</taxon>
        <taxon>Clostridia</taxon>
        <taxon>Eubacteriales</taxon>
        <taxon>Oscillospiraceae</taxon>
        <taxon>Faecousia</taxon>
    </lineage>
</organism>
<evidence type="ECO:0000313" key="2">
    <source>
        <dbReference type="Proteomes" id="UP001491552"/>
    </source>
</evidence>
<name>A0ABV1G4J5_9FIRM</name>
<sequence>MAGQSEKITDETEVSTTELATVLGVSARRVQQMAQDGTVPTCRKGFFRLADSVQRYIKFLSDGPMDEEDKKLEKTRRVAETTMKASKATIAKLEAEELKGTMHRSEDVAAMTTDLIYAIRGAMMALPGRLAVDVASANSPAEAAEIIRREVNKAMRELSNYRYDPKKYEERVRERRAWEADSGRDADDG</sequence>
<proteinExistence type="predicted"/>
<protein>
    <submittedName>
        <fullName evidence="1">Uncharacterized protein</fullName>
    </submittedName>
</protein>
<comment type="caution">
    <text evidence="1">The sequence shown here is derived from an EMBL/GenBank/DDBJ whole genome shotgun (WGS) entry which is preliminary data.</text>
</comment>
<keyword evidence="2" id="KW-1185">Reference proteome</keyword>
<dbReference type="RefSeq" id="WP_349135007.1">
    <property type="nucleotide sequence ID" value="NZ_JBBMFF010000145.1"/>
</dbReference>
<gene>
    <name evidence="1" type="ORF">WMO66_03510</name>
</gene>